<accession>A0AAN7YZ39</accession>
<gene>
    <name evidence="4" type="ORF">RB653_006453</name>
</gene>
<name>A0AAN7YZ39_9MYCE</name>
<dbReference type="GO" id="GO:0005201">
    <property type="term" value="F:extracellular matrix structural constituent"/>
    <property type="evidence" value="ECO:0007669"/>
    <property type="project" value="TreeGrafter"/>
</dbReference>
<dbReference type="EMBL" id="JAVFKY010000001">
    <property type="protein sequence ID" value="KAK5584836.1"/>
    <property type="molecule type" value="Genomic_DNA"/>
</dbReference>
<sequence>MKNIKFILILCLLITINFINADNGSSSLNHNDTSIESPVENNNTLSSSSSSTSSSSSSYSSSVDITTSLDSTSSSNITYKNYTCTENESCKSEIEVCLKIFGDDSKDKTQSIKNTNCECDCKCNKKNDTSSTSTTKRSIDSNCVPMDSLNITLLATTINSWTDGEKGNFTQFEVTIENNEDRNIKQIYIGYDDSLSLRDKSSLWNMVISESKENILILPPYQQTINTMSNYTFGYIISGTTPANLIINEIIIE</sequence>
<evidence type="ECO:0000256" key="2">
    <source>
        <dbReference type="SAM" id="SignalP"/>
    </source>
</evidence>
<feature type="region of interest" description="Disordered" evidence="1">
    <location>
        <begin position="32"/>
        <end position="60"/>
    </location>
</feature>
<keyword evidence="2" id="KW-0732">Signal</keyword>
<dbReference type="SUPFAM" id="SSF49384">
    <property type="entry name" value="Carbohydrate-binding domain"/>
    <property type="match status" value="1"/>
</dbReference>
<evidence type="ECO:0000256" key="1">
    <source>
        <dbReference type="SAM" id="MobiDB-lite"/>
    </source>
</evidence>
<evidence type="ECO:0000259" key="3">
    <source>
        <dbReference type="SMART" id="SM01063"/>
    </source>
</evidence>
<keyword evidence="5" id="KW-1185">Reference proteome</keyword>
<dbReference type="GO" id="GO:0030198">
    <property type="term" value="P:extracellular matrix organization"/>
    <property type="evidence" value="ECO:0007669"/>
    <property type="project" value="TreeGrafter"/>
</dbReference>
<feature type="compositionally biased region" description="Low complexity" evidence="1">
    <location>
        <begin position="46"/>
        <end position="60"/>
    </location>
</feature>
<dbReference type="Pfam" id="PF09478">
    <property type="entry name" value="CBM49"/>
    <property type="match status" value="1"/>
</dbReference>
<feature type="compositionally biased region" description="Polar residues" evidence="1">
    <location>
        <begin position="32"/>
        <end position="45"/>
    </location>
</feature>
<comment type="caution">
    <text evidence="4">The sequence shown here is derived from an EMBL/GenBank/DDBJ whole genome shotgun (WGS) entry which is preliminary data.</text>
</comment>
<dbReference type="AlphaFoldDB" id="A0AAN7YZ39"/>
<feature type="chain" id="PRO_5042898606" description="Carbohydrate binding domain-containing protein" evidence="2">
    <location>
        <begin position="22"/>
        <end position="253"/>
    </location>
</feature>
<dbReference type="InterPro" id="IPR008965">
    <property type="entry name" value="CBM2/CBM3_carb-bd_dom_sf"/>
</dbReference>
<dbReference type="InterPro" id="IPR019028">
    <property type="entry name" value="CBM_49"/>
</dbReference>
<dbReference type="SMART" id="SM01063">
    <property type="entry name" value="CBM49"/>
    <property type="match status" value="1"/>
</dbReference>
<dbReference type="GO" id="GO:0030246">
    <property type="term" value="F:carbohydrate binding"/>
    <property type="evidence" value="ECO:0007669"/>
    <property type="project" value="InterPro"/>
</dbReference>
<dbReference type="PANTHER" id="PTHR33239">
    <property type="entry name" value="CELLULOSE-BINDING DOMAIN-CONTAINING PROTEIN-RELATED"/>
    <property type="match status" value="1"/>
</dbReference>
<dbReference type="Proteomes" id="UP001344447">
    <property type="component" value="Unassembled WGS sequence"/>
</dbReference>
<dbReference type="InterPro" id="IPR052879">
    <property type="entry name" value="Dd_Spore_Germination_Stalk"/>
</dbReference>
<feature type="domain" description="Carbohydrate binding" evidence="3">
    <location>
        <begin position="151"/>
        <end position="240"/>
    </location>
</feature>
<dbReference type="GO" id="GO:0031012">
    <property type="term" value="C:extracellular matrix"/>
    <property type="evidence" value="ECO:0007669"/>
    <property type="project" value="TreeGrafter"/>
</dbReference>
<feature type="signal peptide" evidence="2">
    <location>
        <begin position="1"/>
        <end position="21"/>
    </location>
</feature>
<dbReference type="PANTHER" id="PTHR33239:SF20">
    <property type="entry name" value="CARBOHYDRATE BINDING DOMAIN-CONTAINING PROTEIN"/>
    <property type="match status" value="1"/>
</dbReference>
<organism evidence="4 5">
    <name type="scientific">Dictyostelium firmibasis</name>
    <dbReference type="NCBI Taxonomy" id="79012"/>
    <lineage>
        <taxon>Eukaryota</taxon>
        <taxon>Amoebozoa</taxon>
        <taxon>Evosea</taxon>
        <taxon>Eumycetozoa</taxon>
        <taxon>Dictyostelia</taxon>
        <taxon>Dictyosteliales</taxon>
        <taxon>Dictyosteliaceae</taxon>
        <taxon>Dictyostelium</taxon>
    </lineage>
</organism>
<evidence type="ECO:0000313" key="5">
    <source>
        <dbReference type="Proteomes" id="UP001344447"/>
    </source>
</evidence>
<reference evidence="4 5" key="1">
    <citation type="submission" date="2023-11" db="EMBL/GenBank/DDBJ databases">
        <title>Dfirmibasis_genome.</title>
        <authorList>
            <person name="Edelbroek B."/>
            <person name="Kjellin J."/>
            <person name="Jerlstrom-Hultqvist J."/>
            <person name="Soderbom F."/>
        </authorList>
    </citation>
    <scope>NUCLEOTIDE SEQUENCE [LARGE SCALE GENOMIC DNA]</scope>
    <source>
        <strain evidence="4 5">TNS-C-14</strain>
    </source>
</reference>
<evidence type="ECO:0000313" key="4">
    <source>
        <dbReference type="EMBL" id="KAK5584836.1"/>
    </source>
</evidence>
<protein>
    <recommendedName>
        <fullName evidence="3">Carbohydrate binding domain-containing protein</fullName>
    </recommendedName>
</protein>
<proteinExistence type="predicted"/>